<evidence type="ECO:0000259" key="2">
    <source>
        <dbReference type="PROSITE" id="PS51352"/>
    </source>
</evidence>
<dbReference type="GO" id="GO:0016491">
    <property type="term" value="F:oxidoreductase activity"/>
    <property type="evidence" value="ECO:0007669"/>
    <property type="project" value="InterPro"/>
</dbReference>
<dbReference type="PROSITE" id="PS51352">
    <property type="entry name" value="THIOREDOXIN_2"/>
    <property type="match status" value="1"/>
</dbReference>
<dbReference type="InterPro" id="IPR013740">
    <property type="entry name" value="Redoxin"/>
</dbReference>
<sequence length="400" mass="44731">MKIRIITLALLLTAASGFAQKKLTTGIWRGTLQIPAGELPFNFNIKDTAGHQQIAIINGSERFKVNDIKIKDDSVLIQMPLFDSEFKLKFDGASLKGNWVRHLGERDVQIPFAAEPGVAYRFKTTEPTKYTVAGRWSAIIGADEPDTTVAEFKQTGNKVTGTFLTTTGDYRYLEGSISGDKLSLSCFDGGHAFLFTATLKDENTLVNGLFGKTPWHAVRKPDAKLPDAYALTFLKPGYKKLEFSFPDLDGNKVSLSDPRFKNKVVIVEIMGSWCPNCMDQTAYLVKYYKKYHNKGVEVVDLAYERTTDFNKSKASLLREKNHFNIPYPILITGHTSNKKETGESLPALANFFSFPTTLIIDKKGDVRKIYTGFSGPGTGDYYTEFISQFEKITQDLLAEK</sequence>
<feature type="domain" description="Thioredoxin" evidence="2">
    <location>
        <begin position="234"/>
        <end position="391"/>
    </location>
</feature>
<protein>
    <recommendedName>
        <fullName evidence="2">Thioredoxin domain-containing protein</fullName>
    </recommendedName>
</protein>
<dbReference type="Proteomes" id="UP000186720">
    <property type="component" value="Unassembled WGS sequence"/>
</dbReference>
<keyword evidence="1" id="KW-0732">Signal</keyword>
<dbReference type="CDD" id="cd02966">
    <property type="entry name" value="TlpA_like_family"/>
    <property type="match status" value="1"/>
</dbReference>
<dbReference type="SUPFAM" id="SSF52833">
    <property type="entry name" value="Thioredoxin-like"/>
    <property type="match status" value="1"/>
</dbReference>
<keyword evidence="4" id="KW-1185">Reference proteome</keyword>
<dbReference type="InterPro" id="IPR050553">
    <property type="entry name" value="Thioredoxin_ResA/DsbE_sf"/>
</dbReference>
<dbReference type="PANTHER" id="PTHR42852:SF13">
    <property type="entry name" value="PROTEIN DIPZ"/>
    <property type="match status" value="1"/>
</dbReference>
<dbReference type="EMBL" id="MPPL01000001">
    <property type="protein sequence ID" value="OKS89380.1"/>
    <property type="molecule type" value="Genomic_DNA"/>
</dbReference>
<accession>A0A1Q6A5T3</accession>
<organism evidence="3 4">
    <name type="scientific">Mucilaginibacter polytrichastri</name>
    <dbReference type="NCBI Taxonomy" id="1302689"/>
    <lineage>
        <taxon>Bacteria</taxon>
        <taxon>Pseudomonadati</taxon>
        <taxon>Bacteroidota</taxon>
        <taxon>Sphingobacteriia</taxon>
        <taxon>Sphingobacteriales</taxon>
        <taxon>Sphingobacteriaceae</taxon>
        <taxon>Mucilaginibacter</taxon>
    </lineage>
</organism>
<dbReference type="AlphaFoldDB" id="A0A1Q6A5T3"/>
<proteinExistence type="predicted"/>
<gene>
    <name evidence="3" type="ORF">RG47T_4864</name>
</gene>
<dbReference type="STRING" id="1302689.RG47T_4864"/>
<dbReference type="PANTHER" id="PTHR42852">
    <property type="entry name" value="THIOL:DISULFIDE INTERCHANGE PROTEIN DSBE"/>
    <property type="match status" value="1"/>
</dbReference>
<feature type="chain" id="PRO_5010337655" description="Thioredoxin domain-containing protein" evidence="1">
    <location>
        <begin position="20"/>
        <end position="400"/>
    </location>
</feature>
<comment type="caution">
    <text evidence="3">The sequence shown here is derived from an EMBL/GenBank/DDBJ whole genome shotgun (WGS) entry which is preliminary data.</text>
</comment>
<name>A0A1Q6A5T3_9SPHI</name>
<dbReference type="Gene3D" id="3.40.30.10">
    <property type="entry name" value="Glutaredoxin"/>
    <property type="match status" value="1"/>
</dbReference>
<evidence type="ECO:0000313" key="3">
    <source>
        <dbReference type="EMBL" id="OKS89380.1"/>
    </source>
</evidence>
<dbReference type="RefSeq" id="WP_074492350.1">
    <property type="nucleotide sequence ID" value="NZ_FPAM01000003.1"/>
</dbReference>
<evidence type="ECO:0000313" key="4">
    <source>
        <dbReference type="Proteomes" id="UP000186720"/>
    </source>
</evidence>
<dbReference type="InterPro" id="IPR036249">
    <property type="entry name" value="Thioredoxin-like_sf"/>
</dbReference>
<dbReference type="Pfam" id="PF08534">
    <property type="entry name" value="Redoxin"/>
    <property type="match status" value="1"/>
</dbReference>
<dbReference type="OrthoDB" id="616241at2"/>
<dbReference type="InterPro" id="IPR013766">
    <property type="entry name" value="Thioredoxin_domain"/>
</dbReference>
<reference evidence="3 4" key="1">
    <citation type="submission" date="2016-11" db="EMBL/GenBank/DDBJ databases">
        <title>Whole Genome Sequencing of Mucilaginibacter polytrichastri RG4-7(T) isolated from the moss sample.</title>
        <authorList>
            <person name="Li Y."/>
        </authorList>
    </citation>
    <scope>NUCLEOTIDE SEQUENCE [LARGE SCALE GENOMIC DNA]</scope>
    <source>
        <strain evidence="3 4">RG4-7</strain>
    </source>
</reference>
<evidence type="ECO:0000256" key="1">
    <source>
        <dbReference type="SAM" id="SignalP"/>
    </source>
</evidence>
<feature type="signal peptide" evidence="1">
    <location>
        <begin position="1"/>
        <end position="19"/>
    </location>
</feature>